<dbReference type="InterPro" id="IPR016066">
    <property type="entry name" value="A-D-PHexomutase_CS"/>
</dbReference>
<dbReference type="GO" id="GO:0004054">
    <property type="term" value="F:arginine kinase activity"/>
    <property type="evidence" value="ECO:0007669"/>
    <property type="project" value="UniProtKB-ARBA"/>
</dbReference>
<comment type="similarity">
    <text evidence="3 26 28">Belongs to the ATP:guanido phosphotransferase family.</text>
</comment>
<dbReference type="GO" id="GO:0005634">
    <property type="term" value="C:nucleus"/>
    <property type="evidence" value="ECO:0007669"/>
    <property type="project" value="UniProtKB-SubCell"/>
</dbReference>
<evidence type="ECO:0000256" key="11">
    <source>
        <dbReference type="ARBA" id="ARBA00022723"/>
    </source>
</evidence>
<dbReference type="CDD" id="cd03085">
    <property type="entry name" value="PGM1"/>
    <property type="match status" value="1"/>
</dbReference>
<evidence type="ECO:0000256" key="3">
    <source>
        <dbReference type="ARBA" id="ARBA00006798"/>
    </source>
</evidence>
<proteinExistence type="inferred from homology"/>
<feature type="binding site" evidence="25">
    <location>
        <position position="476"/>
    </location>
    <ligand>
        <name>Ni(2+)</name>
        <dbReference type="ChEBI" id="CHEBI:49786"/>
        <note>for nickel-dependent acireductone dioxygenase activity</note>
    </ligand>
</feature>
<dbReference type="Gene3D" id="2.60.120.10">
    <property type="entry name" value="Jelly Rolls"/>
    <property type="match status" value="1"/>
</dbReference>
<dbReference type="PROSITE" id="PS00710">
    <property type="entry name" value="PGM_PMM"/>
    <property type="match status" value="1"/>
</dbReference>
<keyword evidence="16 25" id="KW-0223">Dioxygenase</keyword>
<dbReference type="GO" id="GO:0000287">
    <property type="term" value="F:magnesium ion binding"/>
    <property type="evidence" value="ECO:0007669"/>
    <property type="project" value="InterPro"/>
</dbReference>
<keyword evidence="21 25" id="KW-0539">Nucleus</keyword>
<dbReference type="FunFam" id="3.40.120.10:FF:000004">
    <property type="entry name" value="Phosphoglucomutase 5"/>
    <property type="match status" value="1"/>
</dbReference>
<dbReference type="PROSITE" id="PS51509">
    <property type="entry name" value="PHOSPHAGEN_KINASE_N"/>
    <property type="match status" value="1"/>
</dbReference>
<dbReference type="InterPro" id="IPR036802">
    <property type="entry name" value="ATP-guanido_PTrfase_N_sf"/>
</dbReference>
<dbReference type="EnsemblMetazoa" id="GPPI038179-RA">
    <property type="protein sequence ID" value="GPPI038179-PA"/>
    <property type="gene ID" value="GPPI038179"/>
</dbReference>
<evidence type="ECO:0000256" key="25">
    <source>
        <dbReference type="HAMAP-Rule" id="MF_03154"/>
    </source>
</evidence>
<evidence type="ECO:0000256" key="21">
    <source>
        <dbReference type="ARBA" id="ARBA00023242"/>
    </source>
</evidence>
<dbReference type="PROSITE" id="PS00112">
    <property type="entry name" value="PHOSPHAGEN_KINASE"/>
    <property type="match status" value="1"/>
</dbReference>
<evidence type="ECO:0000256" key="9">
    <source>
        <dbReference type="ARBA" id="ARBA00022605"/>
    </source>
</evidence>
<dbReference type="GO" id="GO:0010308">
    <property type="term" value="F:acireductone dioxygenase (Ni2+-requiring) activity"/>
    <property type="evidence" value="ECO:0007669"/>
    <property type="project" value="UniProtKB-UniRule"/>
</dbReference>
<feature type="binding site" evidence="25">
    <location>
        <position position="472"/>
    </location>
    <ligand>
        <name>Fe(2+)</name>
        <dbReference type="ChEBI" id="CHEBI:29033"/>
        <note>for iron-dependent acireductone dioxygenase activity</note>
    </ligand>
</feature>
<dbReference type="InterPro" id="IPR011051">
    <property type="entry name" value="RmlC_Cupin_sf"/>
</dbReference>
<dbReference type="GO" id="GO:0010309">
    <property type="term" value="F:acireductone dioxygenase [iron(II)-requiring] activity"/>
    <property type="evidence" value="ECO:0007669"/>
    <property type="project" value="UniProtKB-UniRule"/>
</dbReference>
<dbReference type="InterPro" id="IPR016055">
    <property type="entry name" value="A-D-PHexomutase_a/b/a-I/II/III"/>
</dbReference>
<keyword evidence="7" id="KW-0597">Phosphoprotein</keyword>
<evidence type="ECO:0000256" key="2">
    <source>
        <dbReference type="ARBA" id="ARBA00001946"/>
    </source>
</evidence>
<feature type="binding site" evidence="27">
    <location>
        <begin position="310"/>
        <end position="314"/>
    </location>
    <ligand>
        <name>ATP</name>
        <dbReference type="ChEBI" id="CHEBI:30616"/>
    </ligand>
</feature>
<evidence type="ECO:0000256" key="28">
    <source>
        <dbReference type="RuleBase" id="RU000505"/>
    </source>
</evidence>
<dbReference type="InterPro" id="IPR005844">
    <property type="entry name" value="A-D-PHexomutase_a/b/a-I"/>
</dbReference>
<dbReference type="NCBIfam" id="NF005737">
    <property type="entry name" value="PRK07564.1-1"/>
    <property type="match status" value="1"/>
</dbReference>
<evidence type="ECO:0000256" key="29">
    <source>
        <dbReference type="SAM" id="MobiDB-lite"/>
    </source>
</evidence>
<dbReference type="InterPro" id="IPR014710">
    <property type="entry name" value="RmlC-like_jellyroll"/>
</dbReference>
<evidence type="ECO:0000256" key="22">
    <source>
        <dbReference type="ARBA" id="ARBA00023277"/>
    </source>
</evidence>
<keyword evidence="9 25" id="KW-0028">Amino-acid biosynthesis</keyword>
<evidence type="ECO:0000256" key="27">
    <source>
        <dbReference type="PROSITE-ProRule" id="PRU00843"/>
    </source>
</evidence>
<keyword evidence="15" id="KW-0460">Magnesium</keyword>
<evidence type="ECO:0000256" key="6">
    <source>
        <dbReference type="ARBA" id="ARBA00022526"/>
    </source>
</evidence>
<dbReference type="Pfam" id="PF02880">
    <property type="entry name" value="PGM_PMM_III"/>
    <property type="match status" value="1"/>
</dbReference>
<evidence type="ECO:0000256" key="15">
    <source>
        <dbReference type="ARBA" id="ARBA00022842"/>
    </source>
</evidence>
<dbReference type="PANTHER" id="PTHR22573">
    <property type="entry name" value="PHOSPHOHEXOMUTASE FAMILY MEMBER"/>
    <property type="match status" value="1"/>
</dbReference>
<comment type="similarity">
    <text evidence="25">Belongs to the acireductone dioxygenase (ARD) family.</text>
</comment>
<comment type="similarity">
    <text evidence="4">Belongs to the phosphohexose mutase family.</text>
</comment>
<comment type="catalytic activity">
    <reaction evidence="23">
        <text>alpha-D-glucose 1,6-bisphosphate + L-seryl-[protein] = O-phospho-L-seryl-[protein] + alpha-D-glucose 6-phosphate</text>
        <dbReference type="Rhea" id="RHEA:68752"/>
        <dbReference type="Rhea" id="RHEA-COMP:9863"/>
        <dbReference type="Rhea" id="RHEA-COMP:11604"/>
        <dbReference type="ChEBI" id="CHEBI:29999"/>
        <dbReference type="ChEBI" id="CHEBI:58225"/>
        <dbReference type="ChEBI" id="CHEBI:58392"/>
        <dbReference type="ChEBI" id="CHEBI:83421"/>
    </reaction>
</comment>
<dbReference type="InterPro" id="IPR027496">
    <property type="entry name" value="ARD_euk"/>
</dbReference>
<dbReference type="Pfam" id="PF00217">
    <property type="entry name" value="ATP-gua_Ptrans"/>
    <property type="match status" value="1"/>
</dbReference>
<dbReference type="InterPro" id="IPR022413">
    <property type="entry name" value="ATP-guanido_PTrfase_N"/>
</dbReference>
<dbReference type="Pfam" id="PF07883">
    <property type="entry name" value="Cupin_2"/>
    <property type="match status" value="1"/>
</dbReference>
<dbReference type="Gene3D" id="3.40.120.10">
    <property type="entry name" value="Alpha-D-Glucose-1,6-Bisphosphate, subunit A, domain 3"/>
    <property type="match status" value="3"/>
</dbReference>
<dbReference type="SUPFAM" id="SSF55931">
    <property type="entry name" value="Glutamine synthetase/guanido kinase"/>
    <property type="match status" value="1"/>
</dbReference>
<sequence length="1094" mass="122208">MGGCASKDKKDKVVDGDAAANATENTADDTMVDAAVLTKLEEGFAKLAASDSKSLLKKYLTKEIFDNLKEKKTPTFGSSLLDCIQSGLENHDSGVGIYAPDAEAYTVFADLFDPIIEDYHGGFKKTDKHPPREFGDVNCFSNLDPNNEFIISTRVRCGRSLQGYPFNPCLTEAQYKEMEEKVSSTLSGLEGELKGKFYPLTGMEKAVQQQLIDDHFLFKEGDRFLQAANACRFWPTGRGIYHNDNKTFLVWCNEEDHLRIISMQMGGDLGEVYRRLVCAVNEIEKRLPFSHDDRLGFLTFCPTNLGTTIRASVHIKVPKLAANKAKLEEVAAKYNLQVRGTRGEHTEAEGGVYDISNKRRMGLTEFDAVKEMNDGIAELIKLEKAWFMDGETSDQRLQHHCNPPEYINMDELFKKTGVEYFQINADDYENDNVLQELRKKRNYSYEDEITCSEKCLPDYANKLISFFIEHLHTDEEIRLVLDGSGYFDVRDAQEKWIRVAVTKGDLIIIPAGIYHRFTLDVNKRTLIFRKFAIMTLIVETIPTTIFDDQKPGTSGLRKKVKVFTQVNYTENFIQCVLAANGSSLKGSTLIVGGDGRYYCKEAIAIIIRICAANGVCKLLVGQNGILSTPAVSGLIRHHKALGGIVLTASHNPGGPDNDFGIKFNCENGGPAPDTVTNHIYQLTNAIKDYKIVKDLQVDITKVGIHTYTIDNQQEFVVEIIDSVENYVKCMKEIFDFVKLRQFLSGETTGKPLRILIDSMNGVTGPYVREIFLNCLSALEDGVVHTRPLPDFGGLHPDPNLTYAKDLVQTVANGEYDIGAAFDGDGDRNMIVGYKAFFVTPSDSLAVIAHHLGCIPYFQKHGIQGFARSMPTAAAIDLVGQKLGREVFEVPTGWKYFGNLMDAGYLCLCGEESFGTGSNHIREKDGIWAVLAWLSIMQDTGLSVEDILKQHWSTYGRNYFTRYDYEECELQSCNDMMAYLEKTICDLSFVGREFTAEGKSYKVKMADNFSYTDPIDKSVAIKQGIRVLFEDGSRIIIRLSGTGSTGGTVRLYIDSYEKDNILGQASIMLKPLINVALEISRLPQFTGRSAPTVIT</sequence>
<evidence type="ECO:0000256" key="18">
    <source>
        <dbReference type="ARBA" id="ARBA00023004"/>
    </source>
</evidence>
<feature type="domain" description="Phosphagen kinase C-terminal" evidence="31">
    <location>
        <begin position="149"/>
        <end position="386"/>
    </location>
</feature>
<evidence type="ECO:0000256" key="19">
    <source>
        <dbReference type="ARBA" id="ARBA00023167"/>
    </source>
</evidence>
<comment type="cofactor">
    <cofactor evidence="25">
        <name>Fe(2+)</name>
        <dbReference type="ChEBI" id="CHEBI:29033"/>
    </cofactor>
    <cofactor evidence="25">
        <name>Ni(2+)</name>
        <dbReference type="ChEBI" id="CHEBI:49786"/>
    </cofactor>
    <text evidence="25">Binds either 1 Fe or Ni cation per monomer. Iron-binding promotes an acireductone dioxygenase reaction producing 2-keto-4-methylthiobutyrate, while nickel-binding promotes an acireductone dioxygenase reaction producing 3-(methylsulfanyl)propanoate.</text>
</comment>
<comment type="catalytic activity">
    <reaction evidence="1">
        <text>alpha-D-glucose 1-phosphate = alpha-D-glucose 6-phosphate</text>
        <dbReference type="Rhea" id="RHEA:23536"/>
        <dbReference type="ChEBI" id="CHEBI:58225"/>
        <dbReference type="ChEBI" id="CHEBI:58601"/>
        <dbReference type="EC" id="5.4.2.2"/>
    </reaction>
</comment>
<keyword evidence="18 25" id="KW-0408">Iron</keyword>
<comment type="catalytic activity">
    <reaction evidence="25">
        <text>1,2-dihydroxy-5-(methylsulfanyl)pent-1-en-3-one + O2 = 4-methylsulfanyl-2-oxobutanoate + formate + 2 H(+)</text>
        <dbReference type="Rhea" id="RHEA:24504"/>
        <dbReference type="ChEBI" id="CHEBI:15378"/>
        <dbReference type="ChEBI" id="CHEBI:15379"/>
        <dbReference type="ChEBI" id="CHEBI:15740"/>
        <dbReference type="ChEBI" id="CHEBI:16723"/>
        <dbReference type="ChEBI" id="CHEBI:49252"/>
        <dbReference type="EC" id="1.13.11.54"/>
    </reaction>
</comment>
<dbReference type="Gene3D" id="1.10.135.10">
    <property type="entry name" value="ATP:guanido phosphotransferase, N-terminal domain"/>
    <property type="match status" value="1"/>
</dbReference>
<keyword evidence="8 25" id="KW-0533">Nickel</keyword>
<dbReference type="GO" id="GO:0004614">
    <property type="term" value="F:phosphoglucomutase activity"/>
    <property type="evidence" value="ECO:0007669"/>
    <property type="project" value="UniProtKB-EC"/>
</dbReference>
<dbReference type="Gene3D" id="3.30.590.10">
    <property type="entry name" value="Glutamine synthetase/guanido kinase, catalytic domain"/>
    <property type="match status" value="1"/>
</dbReference>
<evidence type="ECO:0000256" key="8">
    <source>
        <dbReference type="ARBA" id="ARBA00022596"/>
    </source>
</evidence>
<feature type="binding site" evidence="27">
    <location>
        <begin position="339"/>
        <end position="344"/>
    </location>
    <ligand>
        <name>ATP</name>
        <dbReference type="ChEBI" id="CHEBI:30616"/>
    </ligand>
</feature>
<keyword evidence="20" id="KW-0413">Isomerase</keyword>
<evidence type="ECO:0000256" key="5">
    <source>
        <dbReference type="ARBA" id="ARBA00022490"/>
    </source>
</evidence>
<dbReference type="FunFam" id="2.60.120.10:FF:000099">
    <property type="entry name" value="1,2-dihydroxy-3-keto-5-methylthiopentene dioxygenase"/>
    <property type="match status" value="1"/>
</dbReference>
<keyword evidence="13 27" id="KW-0418">Kinase</keyword>
<evidence type="ECO:0000313" key="32">
    <source>
        <dbReference type="EnsemblMetazoa" id="GPPI038179-PA"/>
    </source>
</evidence>
<dbReference type="InterPro" id="IPR045244">
    <property type="entry name" value="PGM"/>
</dbReference>
<comment type="function">
    <text evidence="25">Catalyzes 2 different reactions between oxygen and the acireductone 1,2-dihydroxy-3-keto-5-methylthiopentene (DHK-MTPene) depending upon the metal bound in the active site. Fe-containing acireductone dioxygenase (Fe-ARD) produces formate and 2-keto-4-methylthiobutyrate (KMTB), the alpha-ketoacid precursor of methionine in the methionine recycle pathway. Ni-containing acireductone dioxygenase (Ni-ARD) produces methylthiopropionate, carbon monoxide and formate, and does not lie on the methionine recycle pathway.</text>
</comment>
<evidence type="ECO:0000256" key="14">
    <source>
        <dbReference type="ARBA" id="ARBA00022840"/>
    </source>
</evidence>
<feature type="compositionally biased region" description="Basic and acidic residues" evidence="29">
    <location>
        <begin position="1"/>
        <end position="15"/>
    </location>
</feature>
<evidence type="ECO:0000256" key="12">
    <source>
        <dbReference type="ARBA" id="ARBA00022741"/>
    </source>
</evidence>
<feature type="binding site" evidence="25">
    <location>
        <position position="470"/>
    </location>
    <ligand>
        <name>Fe(2+)</name>
        <dbReference type="ChEBI" id="CHEBI:29033"/>
        <note>for iron-dependent acireductone dioxygenase activity</note>
    </ligand>
</feature>
<dbReference type="GO" id="GO:0016151">
    <property type="term" value="F:nickel cation binding"/>
    <property type="evidence" value="ECO:0007669"/>
    <property type="project" value="UniProtKB-UniRule"/>
</dbReference>
<evidence type="ECO:0000259" key="31">
    <source>
        <dbReference type="PROSITE" id="PS51510"/>
    </source>
</evidence>
<dbReference type="CDD" id="cd07932">
    <property type="entry name" value="arginine_kinase_like"/>
    <property type="match status" value="1"/>
</dbReference>
<dbReference type="GO" id="GO:0006006">
    <property type="term" value="P:glucose metabolic process"/>
    <property type="evidence" value="ECO:0007669"/>
    <property type="project" value="UniProtKB-KW"/>
</dbReference>
<dbReference type="VEuPathDB" id="VectorBase:GPPI038179"/>
<dbReference type="FunFam" id="3.30.310.50:FF:000002">
    <property type="entry name" value="Phosphoglucomutase 5"/>
    <property type="match status" value="1"/>
</dbReference>
<dbReference type="SUPFAM" id="SSF51182">
    <property type="entry name" value="RmlC-like cupins"/>
    <property type="match status" value="1"/>
</dbReference>
<dbReference type="InterPro" id="IPR004313">
    <property type="entry name" value="ARD"/>
</dbReference>
<dbReference type="SUPFAM" id="SSF55957">
    <property type="entry name" value="Phosphoglucomutase, C-terminal domain"/>
    <property type="match status" value="1"/>
</dbReference>
<evidence type="ECO:0000256" key="16">
    <source>
        <dbReference type="ARBA" id="ARBA00022964"/>
    </source>
</evidence>
<dbReference type="EC" id="1.13.11.53" evidence="25"/>
<feature type="binding site" evidence="25">
    <location>
        <position position="476"/>
    </location>
    <ligand>
        <name>Fe(2+)</name>
        <dbReference type="ChEBI" id="CHEBI:29033"/>
        <note>for iron-dependent acireductone dioxygenase activity</note>
    </ligand>
</feature>
<dbReference type="HAMAP" id="MF_03154">
    <property type="entry name" value="Salvage_MtnD_euk"/>
    <property type="match status" value="1"/>
</dbReference>
<dbReference type="GO" id="GO:0019509">
    <property type="term" value="P:L-methionine salvage from methylthioadenosine"/>
    <property type="evidence" value="ECO:0007669"/>
    <property type="project" value="UniProtKB-UniRule"/>
</dbReference>
<feature type="domain" description="Phosphagen kinase N-terminal" evidence="30">
    <location>
        <begin position="36"/>
        <end position="121"/>
    </location>
</feature>
<dbReference type="Pfam" id="PF02879">
    <property type="entry name" value="PGM_PMM_II"/>
    <property type="match status" value="1"/>
</dbReference>
<name>A0A1B0BRD2_9MUSC</name>
<keyword evidence="5 25" id="KW-0963">Cytoplasm</keyword>
<protein>
    <recommendedName>
        <fullName evidence="25">Acireductone dioxygenase</fullName>
    </recommendedName>
    <alternativeName>
        <fullName evidence="25">Acireductone dioxygenase (Fe(2+)-requiring)</fullName>
        <shortName evidence="25">ARD'</shortName>
        <shortName evidence="25">Fe-ARD</shortName>
        <ecNumber evidence="25">1.13.11.54</ecNumber>
    </alternativeName>
    <alternativeName>
        <fullName evidence="25">Acireductone dioxygenase (Ni(2+)-requiring)</fullName>
        <shortName evidence="25">ARD</shortName>
        <shortName evidence="25">Ni-ARD</shortName>
        <ecNumber evidence="25">1.13.11.53</ecNumber>
    </alternativeName>
</protein>
<comment type="catalytic activity">
    <reaction evidence="25">
        <text>1,2-dihydroxy-5-(methylsulfanyl)pent-1-en-3-one + O2 = 3-(methylsulfanyl)propanoate + CO + formate + 2 H(+)</text>
        <dbReference type="Rhea" id="RHEA:14161"/>
        <dbReference type="ChEBI" id="CHEBI:15378"/>
        <dbReference type="ChEBI" id="CHEBI:15379"/>
        <dbReference type="ChEBI" id="CHEBI:15740"/>
        <dbReference type="ChEBI" id="CHEBI:17245"/>
        <dbReference type="ChEBI" id="CHEBI:49016"/>
        <dbReference type="ChEBI" id="CHEBI:49252"/>
        <dbReference type="EC" id="1.13.11.53"/>
    </reaction>
</comment>
<evidence type="ECO:0000313" key="33">
    <source>
        <dbReference type="Proteomes" id="UP000092460"/>
    </source>
</evidence>
<accession>A0A1B0BRD2</accession>
<dbReference type="Pfam" id="PF02878">
    <property type="entry name" value="PGM_PMM_I"/>
    <property type="match status" value="1"/>
</dbReference>
<dbReference type="GO" id="GO:0005829">
    <property type="term" value="C:cytosol"/>
    <property type="evidence" value="ECO:0007669"/>
    <property type="project" value="TreeGrafter"/>
</dbReference>
<reference evidence="33" key="1">
    <citation type="submission" date="2015-01" db="EMBL/GenBank/DDBJ databases">
        <authorList>
            <person name="Aksoy S."/>
            <person name="Warren W."/>
            <person name="Wilson R.K."/>
        </authorList>
    </citation>
    <scope>NUCLEOTIDE SEQUENCE [LARGE SCALE GENOMIC DNA]</scope>
    <source>
        <strain evidence="33">IAEA</strain>
    </source>
</reference>
<dbReference type="PRINTS" id="PR00509">
    <property type="entry name" value="PGMPMM"/>
</dbReference>
<dbReference type="InterPro" id="IPR005841">
    <property type="entry name" value="Alpha-D-phosphohexomutase_SF"/>
</dbReference>
<dbReference type="EMBL" id="JXJN01019040">
    <property type="status" value="NOT_ANNOTATED_CDS"/>
    <property type="molecule type" value="Genomic_DNA"/>
</dbReference>
<dbReference type="PANTHER" id="PTHR22573:SF2">
    <property type="entry name" value="PHOSPHOGLUCOMUTASE"/>
    <property type="match status" value="1"/>
</dbReference>
<dbReference type="FunFam" id="3.40.120.10:FF:000006">
    <property type="entry name" value="Phosphoglucomutase PgmA"/>
    <property type="match status" value="1"/>
</dbReference>
<keyword evidence="17 25" id="KW-0560">Oxidoreductase</keyword>
<evidence type="ECO:0000256" key="23">
    <source>
        <dbReference type="ARBA" id="ARBA00049318"/>
    </source>
</evidence>
<dbReference type="SUPFAM" id="SSF53738">
    <property type="entry name" value="Phosphoglucomutase, first 3 domains"/>
    <property type="match status" value="3"/>
</dbReference>
<dbReference type="InterPro" id="IPR005845">
    <property type="entry name" value="A-D-PHexomutase_a/b/a-II"/>
</dbReference>
<dbReference type="SUPFAM" id="SSF48034">
    <property type="entry name" value="Guanido kinase N-terminal domain"/>
    <property type="match status" value="1"/>
</dbReference>
<dbReference type="UniPathway" id="UPA00904">
    <property type="reaction ID" value="UER00878"/>
</dbReference>
<dbReference type="InterPro" id="IPR013096">
    <property type="entry name" value="Cupin_2"/>
</dbReference>
<evidence type="ECO:0000256" key="24">
    <source>
        <dbReference type="ARBA" id="ARBA00049409"/>
    </source>
</evidence>
<dbReference type="FunFam" id="1.10.135.10:FF:000003">
    <property type="entry name" value="Three-domain arginine kinase"/>
    <property type="match status" value="1"/>
</dbReference>
<dbReference type="InterPro" id="IPR036900">
    <property type="entry name" value="A-D-PHexomutase_C_sf"/>
</dbReference>
<evidence type="ECO:0000256" key="7">
    <source>
        <dbReference type="ARBA" id="ARBA00022553"/>
    </source>
</evidence>
<dbReference type="FunFam" id="3.40.120.10:FF:000005">
    <property type="entry name" value="Phosphoglucomutase 5"/>
    <property type="match status" value="1"/>
</dbReference>
<comment type="subcellular location">
    <subcellularLocation>
        <location evidence="25">Cytoplasm</location>
    </subcellularLocation>
    <subcellularLocation>
        <location evidence="25">Nucleus</location>
    </subcellularLocation>
</comment>
<dbReference type="FunFam" id="3.30.590.10:FF:000006">
    <property type="entry name" value="Arginine kinase 1"/>
    <property type="match status" value="1"/>
</dbReference>
<dbReference type="InterPro" id="IPR014746">
    <property type="entry name" value="Gln_synth/guanido_kin_cat_dom"/>
</dbReference>
<evidence type="ECO:0000256" key="20">
    <source>
        <dbReference type="ARBA" id="ARBA00023235"/>
    </source>
</evidence>
<keyword evidence="33" id="KW-1185">Reference proteome</keyword>
<feature type="region of interest" description="Disordered" evidence="29">
    <location>
        <begin position="1"/>
        <end position="20"/>
    </location>
</feature>
<keyword evidence="19 25" id="KW-0486">Methionine biosynthesis</keyword>
<dbReference type="STRING" id="67801.A0A1B0BRD2"/>
<evidence type="ECO:0000256" key="10">
    <source>
        <dbReference type="ARBA" id="ARBA00022679"/>
    </source>
</evidence>
<keyword evidence="12 27" id="KW-0547">Nucleotide-binding</keyword>
<dbReference type="Pfam" id="PF24947">
    <property type="entry name" value="PGM1_C_vert_fung"/>
    <property type="match status" value="1"/>
</dbReference>
<dbReference type="Gene3D" id="3.30.310.50">
    <property type="entry name" value="Alpha-D-phosphohexomutase, C-terminal domain"/>
    <property type="match status" value="1"/>
</dbReference>
<feature type="binding site" evidence="27">
    <location>
        <position position="215"/>
    </location>
    <ligand>
        <name>ATP</name>
        <dbReference type="ChEBI" id="CHEBI:30616"/>
    </ligand>
</feature>
<keyword evidence="11 25" id="KW-0479">Metal-binding</keyword>
<dbReference type="InterPro" id="IPR022414">
    <property type="entry name" value="ATP-guanido_PTrfase_cat"/>
</dbReference>
<feature type="binding site" evidence="25">
    <location>
        <position position="470"/>
    </location>
    <ligand>
        <name>Ni(2+)</name>
        <dbReference type="ChEBI" id="CHEBI:49786"/>
        <note>for nickel-dependent acireductone dioxygenase activity</note>
    </ligand>
</feature>
<dbReference type="EC" id="1.13.11.54" evidence="25"/>
<dbReference type="Pfam" id="PF02807">
    <property type="entry name" value="ATP-gua_PtransN"/>
    <property type="match status" value="1"/>
</dbReference>
<evidence type="ECO:0000256" key="4">
    <source>
        <dbReference type="ARBA" id="ARBA00010231"/>
    </source>
</evidence>
<organism evidence="32 33">
    <name type="scientific">Glossina palpalis gambiensis</name>
    <dbReference type="NCBI Taxonomy" id="67801"/>
    <lineage>
        <taxon>Eukaryota</taxon>
        <taxon>Metazoa</taxon>
        <taxon>Ecdysozoa</taxon>
        <taxon>Arthropoda</taxon>
        <taxon>Hexapoda</taxon>
        <taxon>Insecta</taxon>
        <taxon>Pterygota</taxon>
        <taxon>Neoptera</taxon>
        <taxon>Endopterygota</taxon>
        <taxon>Diptera</taxon>
        <taxon>Brachycera</taxon>
        <taxon>Muscomorpha</taxon>
        <taxon>Hippoboscoidea</taxon>
        <taxon>Glossinidae</taxon>
        <taxon>Glossina</taxon>
    </lineage>
</organism>
<keyword evidence="22" id="KW-0119">Carbohydrate metabolism</keyword>
<dbReference type="GO" id="GO:0005506">
    <property type="term" value="F:iron ion binding"/>
    <property type="evidence" value="ECO:0007669"/>
    <property type="project" value="UniProtKB-UniRule"/>
</dbReference>
<keyword evidence="10 27" id="KW-0808">Transferase</keyword>
<dbReference type="InterPro" id="IPR022415">
    <property type="entry name" value="ATP-guanido_PTrfase_AS"/>
</dbReference>
<dbReference type="Proteomes" id="UP000092460">
    <property type="component" value="Unassembled WGS sequence"/>
</dbReference>
<dbReference type="GO" id="GO:0005524">
    <property type="term" value="F:ATP binding"/>
    <property type="evidence" value="ECO:0007669"/>
    <property type="project" value="UniProtKB-UniRule"/>
</dbReference>
<dbReference type="PROSITE" id="PS51510">
    <property type="entry name" value="PHOSPHAGEN_KINASE_C"/>
    <property type="match status" value="1"/>
</dbReference>
<evidence type="ECO:0000256" key="26">
    <source>
        <dbReference type="PROSITE-ProRule" id="PRU00842"/>
    </source>
</evidence>
<comment type="pathway">
    <text evidence="25">Amino-acid biosynthesis; L-methionine biosynthesis via salvage pathway; L-methionine from S-methyl-5-thio-alpha-D-ribose 1-phosphate: step 5/6.</text>
</comment>
<keyword evidence="6" id="KW-0313">Glucose metabolism</keyword>
<keyword evidence="14 27" id="KW-0067">ATP-binding</keyword>
<comment type="cofactor">
    <cofactor evidence="2">
        <name>Mg(2+)</name>
        <dbReference type="ChEBI" id="CHEBI:18420"/>
    </cofactor>
</comment>
<comment type="catalytic activity">
    <reaction evidence="24">
        <text>O-phospho-L-seryl-[protein] + alpha-D-glucose 1-phosphate = alpha-D-glucose 1,6-bisphosphate + L-seryl-[protein]</text>
        <dbReference type="Rhea" id="RHEA:68748"/>
        <dbReference type="Rhea" id="RHEA-COMP:9863"/>
        <dbReference type="Rhea" id="RHEA-COMP:11604"/>
        <dbReference type="ChEBI" id="CHEBI:29999"/>
        <dbReference type="ChEBI" id="CHEBI:58392"/>
        <dbReference type="ChEBI" id="CHEBI:58601"/>
        <dbReference type="ChEBI" id="CHEBI:83421"/>
    </reaction>
</comment>
<feature type="binding site" evidence="27">
    <location>
        <begin position="152"/>
        <end position="156"/>
    </location>
    <ligand>
        <name>ATP</name>
        <dbReference type="ChEBI" id="CHEBI:30616"/>
    </ligand>
</feature>
<dbReference type="InterPro" id="IPR005846">
    <property type="entry name" value="A-D-PHexomutase_a/b/a-III"/>
</dbReference>
<feature type="binding site" evidence="25">
    <location>
        <position position="515"/>
    </location>
    <ligand>
        <name>Ni(2+)</name>
        <dbReference type="ChEBI" id="CHEBI:49786"/>
        <note>for nickel-dependent acireductone dioxygenase activity</note>
    </ligand>
</feature>
<evidence type="ECO:0000256" key="13">
    <source>
        <dbReference type="ARBA" id="ARBA00022777"/>
    </source>
</evidence>
<evidence type="ECO:0000259" key="30">
    <source>
        <dbReference type="PROSITE" id="PS51509"/>
    </source>
</evidence>
<feature type="binding site" evidence="27">
    <location>
        <position position="259"/>
    </location>
    <ligand>
        <name>ATP</name>
        <dbReference type="ChEBI" id="CHEBI:30616"/>
    </ligand>
</feature>
<reference evidence="32" key="2">
    <citation type="submission" date="2020-05" db="UniProtKB">
        <authorList>
            <consortium name="EnsemblMetazoa"/>
        </authorList>
    </citation>
    <scope>IDENTIFICATION</scope>
    <source>
        <strain evidence="32">IAEA</strain>
    </source>
</reference>
<feature type="binding site" evidence="25">
    <location>
        <position position="515"/>
    </location>
    <ligand>
        <name>Fe(2+)</name>
        <dbReference type="ChEBI" id="CHEBI:29033"/>
        <note>for iron-dependent acireductone dioxygenase activity</note>
    </ligand>
</feature>
<evidence type="ECO:0000256" key="1">
    <source>
        <dbReference type="ARBA" id="ARBA00000443"/>
    </source>
</evidence>
<feature type="binding site" evidence="25">
    <location>
        <position position="472"/>
    </location>
    <ligand>
        <name>Ni(2+)</name>
        <dbReference type="ChEBI" id="CHEBI:49786"/>
        <note>for nickel-dependent acireductone dioxygenase activity</note>
    </ligand>
</feature>
<evidence type="ECO:0000256" key="17">
    <source>
        <dbReference type="ARBA" id="ARBA00023002"/>
    </source>
</evidence>
<dbReference type="CDD" id="cd02232">
    <property type="entry name" value="cupin_ARD"/>
    <property type="match status" value="1"/>
</dbReference>
<dbReference type="AlphaFoldDB" id="A0A1B0BRD2"/>